<keyword evidence="1" id="KW-0175">Coiled coil</keyword>
<keyword evidence="2" id="KW-0812">Transmembrane</keyword>
<proteinExistence type="predicted"/>
<keyword evidence="2" id="KW-1133">Transmembrane helix</keyword>
<reference evidence="3 4" key="1">
    <citation type="journal article" date="2020" name="ISME J.">
        <title>Comparative genomics reveals insights into cyanobacterial evolution and habitat adaptation.</title>
        <authorList>
            <person name="Chen M.Y."/>
            <person name="Teng W.K."/>
            <person name="Zhao L."/>
            <person name="Hu C.X."/>
            <person name="Zhou Y.K."/>
            <person name="Han B.P."/>
            <person name="Song L.R."/>
            <person name="Shu W.S."/>
        </authorList>
    </citation>
    <scope>NUCLEOTIDE SEQUENCE [LARGE SCALE GENOMIC DNA]</scope>
    <source>
        <strain evidence="3 4">FACHB-362</strain>
    </source>
</reference>
<gene>
    <name evidence="3" type="ORF">H6G68_04015</name>
</gene>
<dbReference type="Proteomes" id="UP000660381">
    <property type="component" value="Unassembled WGS sequence"/>
</dbReference>
<evidence type="ECO:0000313" key="3">
    <source>
        <dbReference type="EMBL" id="MBD2690932.1"/>
    </source>
</evidence>
<protein>
    <submittedName>
        <fullName evidence="3">Uncharacterized protein</fullName>
    </submittedName>
</protein>
<feature type="coiled-coil region" evidence="1">
    <location>
        <begin position="93"/>
        <end position="120"/>
    </location>
</feature>
<dbReference type="EMBL" id="JACJTQ010000003">
    <property type="protein sequence ID" value="MBD2690932.1"/>
    <property type="molecule type" value="Genomic_DNA"/>
</dbReference>
<evidence type="ECO:0000256" key="2">
    <source>
        <dbReference type="SAM" id="Phobius"/>
    </source>
</evidence>
<keyword evidence="4" id="KW-1185">Reference proteome</keyword>
<dbReference type="RefSeq" id="WP_190905466.1">
    <property type="nucleotide sequence ID" value="NZ_JACJTQ010000003.1"/>
</dbReference>
<evidence type="ECO:0000313" key="4">
    <source>
        <dbReference type="Proteomes" id="UP000660381"/>
    </source>
</evidence>
<comment type="caution">
    <text evidence="3">The sequence shown here is derived from an EMBL/GenBank/DDBJ whole genome shotgun (WGS) entry which is preliminary data.</text>
</comment>
<sequence>MKTSKSFTTKPWWKIYSRIKGRGIEQTKEQTINNLVVFYLFCIGLTVFLAAINVWDFPIKQGLLGLLSGIPFFILGYDFIKDVIATEFDAAIKNIEKRLKNEFQQEIKELQNQHQSFFDRKYMSYIKQSLQEDTLKLKRVTLELKEEFAENPDEFHKNLDEEFQNSKDSIKVRSIIHDLNNNDEFLQNLAVRGIIDGLALKDEEIKKRVNIEGDLYQLRLDIYVYLSAWLICSIDNDLGSFMPIDPIGMGYKNENDKPDKKSYEKVITAIVKLIESEKFTELTYYPDSDPLSCSLTRTRIVNYLTKLIDLIDKYYDSTYI</sequence>
<keyword evidence="2" id="KW-0472">Membrane</keyword>
<organism evidence="3 4">
    <name type="scientific">Anabaena catenula FACHB-362</name>
    <dbReference type="NCBI Taxonomy" id="2692877"/>
    <lineage>
        <taxon>Bacteria</taxon>
        <taxon>Bacillati</taxon>
        <taxon>Cyanobacteriota</taxon>
        <taxon>Cyanophyceae</taxon>
        <taxon>Nostocales</taxon>
        <taxon>Nostocaceae</taxon>
        <taxon>Anabaena</taxon>
    </lineage>
</organism>
<evidence type="ECO:0000256" key="1">
    <source>
        <dbReference type="SAM" id="Coils"/>
    </source>
</evidence>
<feature type="transmembrane region" description="Helical" evidence="2">
    <location>
        <begin position="36"/>
        <end position="55"/>
    </location>
</feature>
<name>A0ABR8IXZ3_9NOST</name>
<accession>A0ABR8IXZ3</accession>